<sequence length="289" mass="32097">MVATPEAPAPDSGSRKRKKRSAADGMPLTAHLRELRNRLFKSGIALAAGMVVGWIYYTPIFTWLSQPFTTVIEQARADGRQVILALTGVADPFVLQVQVAAVAGLLISSPVWLYQLWRFITPGLHRHERRWAIGFVSVAVPLFAAGVALAYYVLPFGLQILFGFTPENVENIVSVDKYLAFFIRMVLIFGIGFLLPLVLVLLNFTGILTGKRLLSWWRWIIFSVFIFGAVATPTGDPINMMLLAGPMLILVGIAIIICLLNDRRRARKRGPDSDYDQWGDDETSPLEPA</sequence>
<organism evidence="7">
    <name type="scientific">freshwater metagenome</name>
    <dbReference type="NCBI Taxonomy" id="449393"/>
    <lineage>
        <taxon>unclassified sequences</taxon>
        <taxon>metagenomes</taxon>
        <taxon>ecological metagenomes</taxon>
    </lineage>
</organism>
<feature type="region of interest" description="Disordered" evidence="5">
    <location>
        <begin position="267"/>
        <end position="289"/>
    </location>
</feature>
<evidence type="ECO:0000313" key="7">
    <source>
        <dbReference type="EMBL" id="CAB4902311.1"/>
    </source>
</evidence>
<name>A0A6J7G2N1_9ZZZZ</name>
<evidence type="ECO:0000256" key="2">
    <source>
        <dbReference type="ARBA" id="ARBA00022692"/>
    </source>
</evidence>
<evidence type="ECO:0000256" key="3">
    <source>
        <dbReference type="ARBA" id="ARBA00022989"/>
    </source>
</evidence>
<dbReference type="EMBL" id="CAFBMR010000003">
    <property type="protein sequence ID" value="CAB4902311.1"/>
    <property type="molecule type" value="Genomic_DNA"/>
</dbReference>
<feature type="transmembrane region" description="Helical" evidence="6">
    <location>
        <begin position="216"/>
        <end position="234"/>
    </location>
</feature>
<dbReference type="GO" id="GO:0065002">
    <property type="term" value="P:intracellular protein transmembrane transport"/>
    <property type="evidence" value="ECO:0007669"/>
    <property type="project" value="TreeGrafter"/>
</dbReference>
<dbReference type="GO" id="GO:0033281">
    <property type="term" value="C:TAT protein transport complex"/>
    <property type="evidence" value="ECO:0007669"/>
    <property type="project" value="TreeGrafter"/>
</dbReference>
<dbReference type="InterPro" id="IPR002033">
    <property type="entry name" value="TatC"/>
</dbReference>
<dbReference type="PANTHER" id="PTHR30371">
    <property type="entry name" value="SEC-INDEPENDENT PROTEIN TRANSLOCASE PROTEIN TATC"/>
    <property type="match status" value="1"/>
</dbReference>
<reference evidence="7" key="1">
    <citation type="submission" date="2020-05" db="EMBL/GenBank/DDBJ databases">
        <authorList>
            <person name="Chiriac C."/>
            <person name="Salcher M."/>
            <person name="Ghai R."/>
            <person name="Kavagutti S V."/>
        </authorList>
    </citation>
    <scope>NUCLEOTIDE SEQUENCE</scope>
</reference>
<accession>A0A6J7G2N1</accession>
<evidence type="ECO:0000256" key="5">
    <source>
        <dbReference type="SAM" id="MobiDB-lite"/>
    </source>
</evidence>
<dbReference type="GO" id="GO:0009977">
    <property type="term" value="F:proton motive force dependent protein transmembrane transporter activity"/>
    <property type="evidence" value="ECO:0007669"/>
    <property type="project" value="TreeGrafter"/>
</dbReference>
<dbReference type="Pfam" id="PF00902">
    <property type="entry name" value="TatC"/>
    <property type="match status" value="1"/>
</dbReference>
<feature type="transmembrane region" description="Helical" evidence="6">
    <location>
        <begin position="39"/>
        <end position="57"/>
    </location>
</feature>
<gene>
    <name evidence="7" type="ORF">UFOPK3610_00202</name>
</gene>
<dbReference type="PRINTS" id="PR01840">
    <property type="entry name" value="TATCFAMILY"/>
</dbReference>
<comment type="subcellular location">
    <subcellularLocation>
        <location evidence="1">Membrane</location>
        <topology evidence="1">Multi-pass membrane protein</topology>
    </subcellularLocation>
</comment>
<dbReference type="NCBIfam" id="TIGR00945">
    <property type="entry name" value="tatC"/>
    <property type="match status" value="1"/>
</dbReference>
<keyword evidence="2 6" id="KW-0812">Transmembrane</keyword>
<proteinExistence type="inferred from homology"/>
<feature type="region of interest" description="Disordered" evidence="5">
    <location>
        <begin position="1"/>
        <end position="23"/>
    </location>
</feature>
<feature type="transmembrane region" description="Helical" evidence="6">
    <location>
        <begin position="240"/>
        <end position="260"/>
    </location>
</feature>
<dbReference type="HAMAP" id="MF_00902">
    <property type="entry name" value="TatC"/>
    <property type="match status" value="1"/>
</dbReference>
<dbReference type="PANTHER" id="PTHR30371:SF0">
    <property type="entry name" value="SEC-INDEPENDENT PROTEIN TRANSLOCASE PROTEIN TATC, CHLOROPLASTIC-RELATED"/>
    <property type="match status" value="1"/>
</dbReference>
<feature type="compositionally biased region" description="Acidic residues" evidence="5">
    <location>
        <begin position="273"/>
        <end position="289"/>
    </location>
</feature>
<evidence type="ECO:0000256" key="6">
    <source>
        <dbReference type="SAM" id="Phobius"/>
    </source>
</evidence>
<evidence type="ECO:0000256" key="4">
    <source>
        <dbReference type="ARBA" id="ARBA00023136"/>
    </source>
</evidence>
<feature type="transmembrane region" description="Helical" evidence="6">
    <location>
        <begin position="178"/>
        <end position="204"/>
    </location>
</feature>
<keyword evidence="4 6" id="KW-0472">Membrane</keyword>
<dbReference type="GO" id="GO:0043953">
    <property type="term" value="P:protein transport by the Tat complex"/>
    <property type="evidence" value="ECO:0007669"/>
    <property type="project" value="TreeGrafter"/>
</dbReference>
<feature type="transmembrane region" description="Helical" evidence="6">
    <location>
        <begin position="135"/>
        <end position="158"/>
    </location>
</feature>
<keyword evidence="3 6" id="KW-1133">Transmembrane helix</keyword>
<protein>
    <submittedName>
        <fullName evidence="7">Unannotated protein</fullName>
    </submittedName>
</protein>
<evidence type="ECO:0000256" key="1">
    <source>
        <dbReference type="ARBA" id="ARBA00004141"/>
    </source>
</evidence>
<feature type="transmembrane region" description="Helical" evidence="6">
    <location>
        <begin position="93"/>
        <end position="114"/>
    </location>
</feature>
<dbReference type="AlphaFoldDB" id="A0A6J7G2N1"/>